<dbReference type="InterPro" id="IPR000888">
    <property type="entry name" value="RmlC-like"/>
</dbReference>
<keyword evidence="7" id="KW-0413">Isomerase</keyword>
<dbReference type="UniPathway" id="UPA00124"/>
<comment type="catalytic activity">
    <reaction evidence="1 7">
        <text>dTDP-4-dehydro-6-deoxy-alpha-D-glucose = dTDP-4-dehydro-beta-L-rhamnose</text>
        <dbReference type="Rhea" id="RHEA:16969"/>
        <dbReference type="ChEBI" id="CHEBI:57649"/>
        <dbReference type="ChEBI" id="CHEBI:62830"/>
        <dbReference type="EC" id="5.1.3.13"/>
    </reaction>
</comment>
<dbReference type="PANTHER" id="PTHR21047">
    <property type="entry name" value="DTDP-6-DEOXY-D-GLUCOSE-3,5 EPIMERASE"/>
    <property type="match status" value="1"/>
</dbReference>
<evidence type="ECO:0000256" key="3">
    <source>
        <dbReference type="ARBA" id="ARBA00012098"/>
    </source>
</evidence>
<dbReference type="EMBL" id="QKSB01000004">
    <property type="protein sequence ID" value="PZE17440.1"/>
    <property type="molecule type" value="Genomic_DNA"/>
</dbReference>
<reference evidence="8 9" key="1">
    <citation type="submission" date="2018-06" db="EMBL/GenBank/DDBJ databases">
        <title>The draft genome sequence of Crocinitomix sp. SM1701.</title>
        <authorList>
            <person name="Zhang X."/>
        </authorList>
    </citation>
    <scope>NUCLEOTIDE SEQUENCE [LARGE SCALE GENOMIC DNA]</scope>
    <source>
        <strain evidence="8 9">SM1701</strain>
    </source>
</reference>
<protein>
    <recommendedName>
        <fullName evidence="4 7">dTDP-4-dehydrorhamnose 3,5-epimerase</fullName>
        <ecNumber evidence="3 7">5.1.3.13</ecNumber>
    </recommendedName>
    <alternativeName>
        <fullName evidence="7">Thymidine diphospho-4-keto-rhamnose 3,5-epimerase</fullName>
    </alternativeName>
</protein>
<dbReference type="GO" id="GO:0019305">
    <property type="term" value="P:dTDP-rhamnose biosynthetic process"/>
    <property type="evidence" value="ECO:0007669"/>
    <property type="project" value="UniProtKB-UniRule"/>
</dbReference>
<comment type="subunit">
    <text evidence="7">Homodimer.</text>
</comment>
<proteinExistence type="inferred from homology"/>
<organism evidence="8 9">
    <name type="scientific">Putridiphycobacter roseus</name>
    <dbReference type="NCBI Taxonomy" id="2219161"/>
    <lineage>
        <taxon>Bacteria</taxon>
        <taxon>Pseudomonadati</taxon>
        <taxon>Bacteroidota</taxon>
        <taxon>Flavobacteriia</taxon>
        <taxon>Flavobacteriales</taxon>
        <taxon>Crocinitomicaceae</taxon>
        <taxon>Putridiphycobacter</taxon>
    </lineage>
</organism>
<keyword evidence="9" id="KW-1185">Reference proteome</keyword>
<dbReference type="SUPFAM" id="SSF51182">
    <property type="entry name" value="RmlC-like cupins"/>
    <property type="match status" value="1"/>
</dbReference>
<dbReference type="NCBIfam" id="TIGR01221">
    <property type="entry name" value="rmlC"/>
    <property type="match status" value="1"/>
</dbReference>
<gene>
    <name evidence="8" type="primary">rfbC</name>
    <name evidence="8" type="ORF">DNU06_08615</name>
</gene>
<evidence type="ECO:0000256" key="5">
    <source>
        <dbReference type="PIRSR" id="PIRSR600888-1"/>
    </source>
</evidence>
<dbReference type="InterPro" id="IPR014710">
    <property type="entry name" value="RmlC-like_jellyroll"/>
</dbReference>
<comment type="function">
    <text evidence="2 7">Catalyzes the epimerization of the C3' and C5'positions of dTDP-6-deoxy-D-xylo-4-hexulose, forming dTDP-6-deoxy-L-lyxo-4-hexulose.</text>
</comment>
<evidence type="ECO:0000256" key="7">
    <source>
        <dbReference type="RuleBase" id="RU364069"/>
    </source>
</evidence>
<dbReference type="AlphaFoldDB" id="A0A2W1N1K5"/>
<dbReference type="EC" id="5.1.3.13" evidence="3 7"/>
<comment type="pathway">
    <text evidence="7">Carbohydrate biosynthesis; dTDP-L-rhamnose biosynthesis.</text>
</comment>
<dbReference type="GO" id="GO:0005829">
    <property type="term" value="C:cytosol"/>
    <property type="evidence" value="ECO:0007669"/>
    <property type="project" value="TreeGrafter"/>
</dbReference>
<feature type="active site" description="Proton acceptor" evidence="5">
    <location>
        <position position="62"/>
    </location>
</feature>
<dbReference type="OrthoDB" id="9800680at2"/>
<evidence type="ECO:0000256" key="6">
    <source>
        <dbReference type="PIRSR" id="PIRSR600888-3"/>
    </source>
</evidence>
<evidence type="ECO:0000256" key="4">
    <source>
        <dbReference type="ARBA" id="ARBA00019595"/>
    </source>
</evidence>
<dbReference type="CDD" id="cd00438">
    <property type="entry name" value="cupin_RmlC"/>
    <property type="match status" value="1"/>
</dbReference>
<comment type="caution">
    <text evidence="8">The sequence shown here is derived from an EMBL/GenBank/DDBJ whole genome shotgun (WGS) entry which is preliminary data.</text>
</comment>
<dbReference type="Pfam" id="PF00908">
    <property type="entry name" value="dTDP_sugar_isom"/>
    <property type="match status" value="1"/>
</dbReference>
<dbReference type="GO" id="GO:0000271">
    <property type="term" value="P:polysaccharide biosynthetic process"/>
    <property type="evidence" value="ECO:0007669"/>
    <property type="project" value="TreeGrafter"/>
</dbReference>
<dbReference type="Gene3D" id="2.60.120.10">
    <property type="entry name" value="Jelly Rolls"/>
    <property type="match status" value="1"/>
</dbReference>
<feature type="active site" description="Proton donor" evidence="5">
    <location>
        <position position="132"/>
    </location>
</feature>
<evidence type="ECO:0000256" key="1">
    <source>
        <dbReference type="ARBA" id="ARBA00001298"/>
    </source>
</evidence>
<evidence type="ECO:0000313" key="9">
    <source>
        <dbReference type="Proteomes" id="UP000249248"/>
    </source>
</evidence>
<dbReference type="RefSeq" id="WP_111062964.1">
    <property type="nucleotide sequence ID" value="NZ_JBHUCU010000016.1"/>
</dbReference>
<name>A0A2W1N1K5_9FLAO</name>
<evidence type="ECO:0000256" key="2">
    <source>
        <dbReference type="ARBA" id="ARBA00001997"/>
    </source>
</evidence>
<evidence type="ECO:0000313" key="8">
    <source>
        <dbReference type="EMBL" id="PZE17440.1"/>
    </source>
</evidence>
<sequence length="181" mass="20683">MEVKKFNIPGVLLLKPKVFKDERGYFYESFNQQKFNELTESPITFVQDNQSMSQKNTLRGLHFQAPPFDQGKLVRVVKGAVVDLIVDIRKKSATYGQALMVDLKADQHEVLWVPAGCAHGFYTLEEDTIFQYKCTNFYHKESEGAILWSDPAFPFAAAFKNPILSAKDEIALHFNQLKSPF</sequence>
<feature type="site" description="Participates in a stacking interaction with the thymidine ring of dTDP-4-oxo-6-deoxyglucose" evidence="6">
    <location>
        <position position="138"/>
    </location>
</feature>
<comment type="similarity">
    <text evidence="7">Belongs to the dTDP-4-dehydrorhamnose 3,5-epimerase family.</text>
</comment>
<dbReference type="Proteomes" id="UP000249248">
    <property type="component" value="Unassembled WGS sequence"/>
</dbReference>
<dbReference type="GO" id="GO:0008830">
    <property type="term" value="F:dTDP-4-dehydrorhamnose 3,5-epimerase activity"/>
    <property type="evidence" value="ECO:0007669"/>
    <property type="project" value="UniProtKB-UniRule"/>
</dbReference>
<dbReference type="PANTHER" id="PTHR21047:SF2">
    <property type="entry name" value="THYMIDINE DIPHOSPHO-4-KETO-RHAMNOSE 3,5-EPIMERASE"/>
    <property type="match status" value="1"/>
</dbReference>
<accession>A0A2W1N1K5</accession>
<dbReference type="InterPro" id="IPR011051">
    <property type="entry name" value="RmlC_Cupin_sf"/>
</dbReference>